<protein>
    <recommendedName>
        <fullName evidence="8">Chromosome partition protein Smc</fullName>
    </recommendedName>
</protein>
<keyword evidence="3 8" id="KW-0547">Nucleotide-binding</keyword>
<dbReference type="Gene3D" id="1.10.287.1490">
    <property type="match status" value="1"/>
</dbReference>
<dbReference type="Gene3D" id="6.10.140.1720">
    <property type="match status" value="1"/>
</dbReference>
<feature type="binding site" evidence="8">
    <location>
        <begin position="32"/>
        <end position="39"/>
    </location>
    <ligand>
        <name>ATP</name>
        <dbReference type="ChEBI" id="CHEBI:30616"/>
    </ligand>
</feature>
<feature type="domain" description="RecF/RecN/SMC N-terminal" evidence="9">
    <location>
        <begin position="3"/>
        <end position="138"/>
    </location>
</feature>
<dbReference type="PANTHER" id="PTHR42963:SF1">
    <property type="entry name" value="DUF4476 DOMAIN-CONTAINING PROTEIN"/>
    <property type="match status" value="1"/>
</dbReference>
<dbReference type="SUPFAM" id="SSF52540">
    <property type="entry name" value="P-loop containing nucleoside triphosphate hydrolases"/>
    <property type="match status" value="1"/>
</dbReference>
<dbReference type="GO" id="GO:0007059">
    <property type="term" value="P:chromosome segregation"/>
    <property type="evidence" value="ECO:0007669"/>
    <property type="project" value="UniProtKB-UniRule"/>
</dbReference>
<dbReference type="Proteomes" id="UP000242288">
    <property type="component" value="Unassembled WGS sequence"/>
</dbReference>
<evidence type="ECO:0000256" key="2">
    <source>
        <dbReference type="ARBA" id="ARBA00022490"/>
    </source>
</evidence>
<dbReference type="HAMAP" id="MF_01894">
    <property type="entry name" value="Smc_prok"/>
    <property type="match status" value="1"/>
</dbReference>
<dbReference type="InterPro" id="IPR027417">
    <property type="entry name" value="P-loop_NTPase"/>
</dbReference>
<dbReference type="GO" id="GO:0030261">
    <property type="term" value="P:chromosome condensation"/>
    <property type="evidence" value="ECO:0007669"/>
    <property type="project" value="UniProtKB-KW"/>
</dbReference>
<sequence length="1151" mass="135217">MQIKWIELNGFKSFPEKTRIELNEGITCFVGPNGAGKSNIVDAFRWVLGEHNPRILRGEKMEEVIFQGSQSKKEKGIAEVTILLRSLKKSENGGQPEPELTEIKRRFYRTGESYFIINGKQARLKDIKEIFLSEGVDIRSYSIIDQIKINEILSKPSHRKALVEECAGISLYKMKKNESEGKLQSAQENLQRIEDIISELKKQYSLLERQAKKAEKYKKTIEELKNLELKVSKAESLNLLEEIAKLHENIQILEYTQLELKEENEKIIEKIKEQKRKISHIEAVIQETQKELKQKEIEKTKAENQQTLIWQEEKNKKELINKLHEENFALKGEIEKSQNDLKAVCIEYEEIEENIANLQKEIIEKEQELMNFYKEINEIEKEIEKQRKILFNLTTELANKKNYYQSIKKSGENAQNRLNNLYIRKKETMQKIHQMETEIQKIQENIKKLKENLQLENNKNNIIQNQLSQLENQLETKTQLIIEKKKKEAVINGKIEALSSEIWQENKNYKLFFECIDVSPEVEDLIEIFMEERLKASVIQDIETIKNFKNKGWFFLKNKEILSSEYQKNESPHSDKKIKSYIKIKEPGINENIFNNVYIVNDLKEAMKIKKEFPNCCFVTREGEVIFPDGFIKTGKTSNLLKKKRMLEDLNNEKSEISKEIEYLQQEIEKKQATKQELKKEIESKRLKLSQIQKEIFKAEEKNKSLQREIEQIKQRAKYMENEEKALQNEIFHNTKIMEKTRSEIEQLSIEIEDLETKIEELKNKQKETSRANESQKEELSSKKIMLSTLKERYNNKRQEINRLNEEIKKLTMKQQKNEEEIEQSQKRLSQIEKEKAEILKAIEMITLETVNLKEQIEKLYTELQNEKESLTELEKKYHSINEKLHQITAEIGEKKTIEGEKKVKLENLWNEIYSIYGIDIIKEQIEIAQETETCKSRITQLKNQLKEIGPVDVEILKEYEDVKERYNFLINQKQDIVTSIEELQEAIKKINSLTKKKLRETFNLLKERFNSLFNELFEGGKAEIILTDENNILESEIEIHVQPPGKKTGNINLLSGGEKALTALSFIFACLSIRPSPVCILDEVDAPLDDINTLRLRKLIKQLSSNTQFLIVTHNKLMMEIADYIYGVTMQEEGVSTVISLKLKEAEAYV</sequence>
<proteinExistence type="inferred from homology"/>
<comment type="caution">
    <text evidence="10">The sequence shown here is derived from an EMBL/GenBank/DDBJ whole genome shotgun (WGS) entry which is preliminary data.</text>
</comment>
<dbReference type="GO" id="GO:0003677">
    <property type="term" value="F:DNA binding"/>
    <property type="evidence" value="ECO:0007669"/>
    <property type="project" value="UniProtKB-UniRule"/>
</dbReference>
<dbReference type="SUPFAM" id="SSF75553">
    <property type="entry name" value="Smc hinge domain"/>
    <property type="match status" value="1"/>
</dbReference>
<evidence type="ECO:0000256" key="4">
    <source>
        <dbReference type="ARBA" id="ARBA00022840"/>
    </source>
</evidence>
<dbReference type="InterPro" id="IPR011890">
    <property type="entry name" value="SMC_prok"/>
</dbReference>
<dbReference type="Gene3D" id="3.40.50.300">
    <property type="entry name" value="P-loop containing nucleotide triphosphate hydrolases"/>
    <property type="match status" value="2"/>
</dbReference>
<gene>
    <name evidence="8 10" type="primary">smc</name>
    <name evidence="10" type="ORF">C0186_04660</name>
</gene>
<dbReference type="InterPro" id="IPR036277">
    <property type="entry name" value="SMC_hinge_sf"/>
</dbReference>
<dbReference type="InterPro" id="IPR024704">
    <property type="entry name" value="SMC"/>
</dbReference>
<dbReference type="PANTHER" id="PTHR42963">
    <property type="entry name" value="CHROMOSOME PARTITION PROTEIN MUKB"/>
    <property type="match status" value="1"/>
</dbReference>
<feature type="coiled-coil region" evidence="8">
    <location>
        <begin position="640"/>
        <end position="891"/>
    </location>
</feature>
<evidence type="ECO:0000256" key="3">
    <source>
        <dbReference type="ARBA" id="ARBA00022741"/>
    </source>
</evidence>
<reference evidence="10 11" key="1">
    <citation type="submission" date="2018-01" db="EMBL/GenBank/DDBJ databases">
        <title>Metagenomic assembled genomes from two thermal pools in the Uzon Caldera, Kamchatka, Russia.</title>
        <authorList>
            <person name="Wilkins L."/>
            <person name="Ettinger C."/>
        </authorList>
    </citation>
    <scope>NUCLEOTIDE SEQUENCE [LARGE SCALE GENOMIC DNA]</scope>
    <source>
        <strain evidence="10">ZAV-04</strain>
    </source>
</reference>
<keyword evidence="2 8" id="KW-0963">Cytoplasm</keyword>
<dbReference type="InterPro" id="IPR050308">
    <property type="entry name" value="MukB/SMC"/>
</dbReference>
<dbReference type="CDD" id="cd03278">
    <property type="entry name" value="ABC_SMC_barmotin"/>
    <property type="match status" value="1"/>
</dbReference>
<evidence type="ECO:0000313" key="11">
    <source>
        <dbReference type="Proteomes" id="UP000242288"/>
    </source>
</evidence>
<organism evidence="10 11">
    <name type="scientific">Thermodesulfovibrio aggregans</name>
    <dbReference type="NCBI Taxonomy" id="86166"/>
    <lineage>
        <taxon>Bacteria</taxon>
        <taxon>Pseudomonadati</taxon>
        <taxon>Nitrospirota</taxon>
        <taxon>Thermodesulfovibrionia</taxon>
        <taxon>Thermodesulfovibrionales</taxon>
        <taxon>Thermodesulfovibrionaceae</taxon>
        <taxon>Thermodesulfovibrio</taxon>
    </lineage>
</organism>
<dbReference type="InterPro" id="IPR003395">
    <property type="entry name" value="RecF/RecN/SMC_N"/>
</dbReference>
<dbReference type="GO" id="GO:0006260">
    <property type="term" value="P:DNA replication"/>
    <property type="evidence" value="ECO:0007669"/>
    <property type="project" value="UniProtKB-UniRule"/>
</dbReference>
<dbReference type="GO" id="GO:0005524">
    <property type="term" value="F:ATP binding"/>
    <property type="evidence" value="ECO:0007669"/>
    <property type="project" value="UniProtKB-UniRule"/>
</dbReference>
<keyword evidence="6" id="KW-0226">DNA condensation</keyword>
<dbReference type="PIRSF" id="PIRSF005719">
    <property type="entry name" value="SMC"/>
    <property type="match status" value="1"/>
</dbReference>
<feature type="domain" description="RecF/RecN/SMC N-terminal" evidence="9">
    <location>
        <begin position="681"/>
        <end position="1138"/>
    </location>
</feature>
<dbReference type="GO" id="GO:0016887">
    <property type="term" value="F:ATP hydrolysis activity"/>
    <property type="evidence" value="ECO:0007669"/>
    <property type="project" value="InterPro"/>
</dbReference>
<dbReference type="GO" id="GO:0007062">
    <property type="term" value="P:sister chromatid cohesion"/>
    <property type="evidence" value="ECO:0007669"/>
    <property type="project" value="InterPro"/>
</dbReference>
<comment type="subunit">
    <text evidence="8">Homodimer.</text>
</comment>
<dbReference type="FunFam" id="3.40.50.300:FF:000901">
    <property type="entry name" value="Chromosome partition protein Smc"/>
    <property type="match status" value="1"/>
</dbReference>
<evidence type="ECO:0000259" key="9">
    <source>
        <dbReference type="Pfam" id="PF02463"/>
    </source>
</evidence>
<evidence type="ECO:0000256" key="5">
    <source>
        <dbReference type="ARBA" id="ARBA00023054"/>
    </source>
</evidence>
<dbReference type="AlphaFoldDB" id="A0A2J6WK78"/>
<feature type="coiled-coil region" evidence="8">
    <location>
        <begin position="169"/>
        <end position="487"/>
    </location>
</feature>
<evidence type="ECO:0000256" key="6">
    <source>
        <dbReference type="ARBA" id="ARBA00023067"/>
    </source>
</evidence>
<comment type="function">
    <text evidence="8">Required for chromosome condensation and partitioning.</text>
</comment>
<dbReference type="NCBIfam" id="TIGR02168">
    <property type="entry name" value="SMC_prok_B"/>
    <property type="match status" value="1"/>
</dbReference>
<comment type="similarity">
    <text evidence="8">Belongs to the SMC family.</text>
</comment>
<evidence type="ECO:0000256" key="1">
    <source>
        <dbReference type="ARBA" id="ARBA00004496"/>
    </source>
</evidence>
<keyword evidence="7 8" id="KW-0238">DNA-binding</keyword>
<keyword evidence="4 8" id="KW-0067">ATP-binding</keyword>
<keyword evidence="5 8" id="KW-0175">Coiled coil</keyword>
<dbReference type="Pfam" id="PF02463">
    <property type="entry name" value="SMC_N"/>
    <property type="match status" value="2"/>
</dbReference>
<evidence type="ECO:0000256" key="7">
    <source>
        <dbReference type="ARBA" id="ARBA00023125"/>
    </source>
</evidence>
<evidence type="ECO:0000313" key="10">
    <source>
        <dbReference type="EMBL" id="PMP70795.1"/>
    </source>
</evidence>
<dbReference type="GO" id="GO:0005737">
    <property type="term" value="C:cytoplasm"/>
    <property type="evidence" value="ECO:0007669"/>
    <property type="project" value="UniProtKB-SubCell"/>
</dbReference>
<dbReference type="Gene3D" id="3.30.70.1620">
    <property type="match status" value="1"/>
</dbReference>
<name>A0A2J6WK78_9BACT</name>
<feature type="coiled-coil region" evidence="8">
    <location>
        <begin position="977"/>
        <end position="1016"/>
    </location>
</feature>
<comment type="domain">
    <text evidence="8">Contains large globular domains required for ATP hydrolysis at each terminus and a third globular domain forming a flexible hinge near the middle of the molecule. These domains are separated by coiled-coil structures.</text>
</comment>
<accession>A0A2J6WK78</accession>
<dbReference type="EMBL" id="PNIO01000037">
    <property type="protein sequence ID" value="PMP70795.1"/>
    <property type="molecule type" value="Genomic_DNA"/>
</dbReference>
<evidence type="ECO:0000256" key="8">
    <source>
        <dbReference type="HAMAP-Rule" id="MF_01894"/>
    </source>
</evidence>
<dbReference type="GO" id="GO:0005694">
    <property type="term" value="C:chromosome"/>
    <property type="evidence" value="ECO:0007669"/>
    <property type="project" value="InterPro"/>
</dbReference>
<comment type="subcellular location">
    <subcellularLocation>
        <location evidence="1 8">Cytoplasm</location>
    </subcellularLocation>
</comment>